<evidence type="ECO:0000256" key="4">
    <source>
        <dbReference type="ARBA" id="ARBA00022827"/>
    </source>
</evidence>
<dbReference type="InterPro" id="IPR006076">
    <property type="entry name" value="FAD-dep_OxRdtase"/>
</dbReference>
<keyword evidence="3 7" id="KW-0285">Flavoprotein</keyword>
<keyword evidence="5 7" id="KW-0560">Oxidoreductase</keyword>
<dbReference type="HAMAP" id="MF_01202">
    <property type="entry name" value="DadA"/>
    <property type="match status" value="1"/>
</dbReference>
<comment type="cofactor">
    <cofactor evidence="1 7">
        <name>FAD</name>
        <dbReference type="ChEBI" id="CHEBI:57692"/>
    </cofactor>
</comment>
<accession>A0A9D7K326</accession>
<proteinExistence type="inferred from homology"/>
<dbReference type="GO" id="GO:0005886">
    <property type="term" value="C:plasma membrane"/>
    <property type="evidence" value="ECO:0007669"/>
    <property type="project" value="TreeGrafter"/>
</dbReference>
<gene>
    <name evidence="7" type="primary">dadA</name>
    <name evidence="9" type="ORF">IPL58_11250</name>
</gene>
<comment type="catalytic activity">
    <reaction evidence="6 7">
        <text>a D-alpha-amino acid + A + H2O = a 2-oxocarboxylate + AH2 + NH4(+)</text>
        <dbReference type="Rhea" id="RHEA:18125"/>
        <dbReference type="ChEBI" id="CHEBI:13193"/>
        <dbReference type="ChEBI" id="CHEBI:15377"/>
        <dbReference type="ChEBI" id="CHEBI:17499"/>
        <dbReference type="ChEBI" id="CHEBI:28938"/>
        <dbReference type="ChEBI" id="CHEBI:35179"/>
        <dbReference type="ChEBI" id="CHEBI:59871"/>
    </reaction>
</comment>
<reference evidence="9" key="1">
    <citation type="submission" date="2020-10" db="EMBL/GenBank/DDBJ databases">
        <title>Connecting structure to function with the recovery of over 1000 high-quality activated sludge metagenome-assembled genomes encoding full-length rRNA genes using long-read sequencing.</title>
        <authorList>
            <person name="Singleton C.M."/>
            <person name="Petriglieri F."/>
            <person name="Kristensen J.M."/>
            <person name="Kirkegaard R.H."/>
            <person name="Michaelsen T.Y."/>
            <person name="Andersen M.H."/>
            <person name="Karst S.M."/>
            <person name="Dueholm M.S."/>
            <person name="Nielsen P.H."/>
            <person name="Albertsen M."/>
        </authorList>
    </citation>
    <scope>NUCLEOTIDE SEQUENCE</scope>
    <source>
        <strain evidence="9">Hirt_18-Q3-R61-65_BATAC.395</strain>
    </source>
</reference>
<dbReference type="SUPFAM" id="SSF51905">
    <property type="entry name" value="FAD/NAD(P)-binding domain"/>
    <property type="match status" value="1"/>
</dbReference>
<dbReference type="Gene3D" id="3.30.9.10">
    <property type="entry name" value="D-Amino Acid Oxidase, subunit A, domain 2"/>
    <property type="match status" value="1"/>
</dbReference>
<evidence type="ECO:0000256" key="1">
    <source>
        <dbReference type="ARBA" id="ARBA00001974"/>
    </source>
</evidence>
<feature type="domain" description="FAD dependent oxidoreductase" evidence="8">
    <location>
        <begin position="27"/>
        <end position="423"/>
    </location>
</feature>
<evidence type="ECO:0000256" key="7">
    <source>
        <dbReference type="HAMAP-Rule" id="MF_01202"/>
    </source>
</evidence>
<evidence type="ECO:0000313" key="9">
    <source>
        <dbReference type="EMBL" id="MBK8524618.1"/>
    </source>
</evidence>
<sequence length="436" mass="47320">MPASCAACATFRKSFASRGYAGSRRLRVAVLGAGVVGVTSAWYLARAGHEVTVIDRQPGAALETSFANGGQISVSHAEPWANPQVLPKALKWLGREDAPLLFRLRWDPAFFRWALKFLAECAPGRTRENIRSIVAMALYSRQQLGLLRQETGIQYDQLTRGILHFYTDEREFEAACHAAGLMRAFGCDRHPLSADECVAIEPSLAAARQQLVGGDYMVDDESGDAHKFTQALAEHAASRGVDFRYGQSVERIETAAGVVSGVIAGSEHITADAYLVACGSWSGHLLAPLGIHVPIYPAKGYSMTLALSETSVAPTVSLTDDGYKIVFSRLGQRLRVAGTAEFNGYNTELNPVRCAALSRRTEQLFPELRPLGPPEYWCGLRPATPSNVPCIGRTRLPNLWINSGHGTLGWTMSCGSAAAIADLISGRRPEPDFPFR</sequence>
<organism evidence="9 10">
    <name type="scientific">Candidatus Proximibacter danicus</name>
    <dbReference type="NCBI Taxonomy" id="2954365"/>
    <lineage>
        <taxon>Bacteria</taxon>
        <taxon>Pseudomonadati</taxon>
        <taxon>Pseudomonadota</taxon>
        <taxon>Betaproteobacteria</taxon>
        <taxon>Candidatus Proximibacter</taxon>
    </lineage>
</organism>
<dbReference type="AlphaFoldDB" id="A0A9D7K326"/>
<dbReference type="InterPro" id="IPR023080">
    <property type="entry name" value="DadA"/>
</dbReference>
<dbReference type="GO" id="GO:0005737">
    <property type="term" value="C:cytoplasm"/>
    <property type="evidence" value="ECO:0007669"/>
    <property type="project" value="TreeGrafter"/>
</dbReference>
<comment type="function">
    <text evidence="7">Oxidative deamination of D-amino acids.</text>
</comment>
<comment type="similarity">
    <text evidence="2 7">Belongs to the DadA oxidoreductase family.</text>
</comment>
<dbReference type="GO" id="GO:0055130">
    <property type="term" value="P:D-alanine catabolic process"/>
    <property type="evidence" value="ECO:0007669"/>
    <property type="project" value="TreeGrafter"/>
</dbReference>
<feature type="binding site" evidence="7">
    <location>
        <begin position="28"/>
        <end position="42"/>
    </location>
    <ligand>
        <name>FAD</name>
        <dbReference type="ChEBI" id="CHEBI:57692"/>
    </ligand>
</feature>
<comment type="caution">
    <text evidence="9">The sequence shown here is derived from an EMBL/GenBank/DDBJ whole genome shotgun (WGS) entry which is preliminary data.</text>
</comment>
<dbReference type="GO" id="GO:0008718">
    <property type="term" value="F:D-amino-acid dehydrogenase activity"/>
    <property type="evidence" value="ECO:0007669"/>
    <property type="project" value="UniProtKB-UniRule"/>
</dbReference>
<evidence type="ECO:0000256" key="6">
    <source>
        <dbReference type="ARBA" id="ARBA00047884"/>
    </source>
</evidence>
<evidence type="ECO:0000256" key="2">
    <source>
        <dbReference type="ARBA" id="ARBA00009410"/>
    </source>
</evidence>
<dbReference type="EC" id="1.4.99.-" evidence="7"/>
<dbReference type="PANTHER" id="PTHR13847:SF280">
    <property type="entry name" value="D-AMINO ACID DEHYDROGENASE"/>
    <property type="match status" value="1"/>
</dbReference>
<dbReference type="InterPro" id="IPR036188">
    <property type="entry name" value="FAD/NAD-bd_sf"/>
</dbReference>
<dbReference type="NCBIfam" id="NF001933">
    <property type="entry name" value="PRK00711.1"/>
    <property type="match status" value="1"/>
</dbReference>
<evidence type="ECO:0000256" key="5">
    <source>
        <dbReference type="ARBA" id="ARBA00023002"/>
    </source>
</evidence>
<dbReference type="EMBL" id="JADJUC010000012">
    <property type="protein sequence ID" value="MBK8524618.1"/>
    <property type="molecule type" value="Genomic_DNA"/>
</dbReference>
<dbReference type="Pfam" id="PF01266">
    <property type="entry name" value="DAO"/>
    <property type="match status" value="1"/>
</dbReference>
<dbReference type="PANTHER" id="PTHR13847">
    <property type="entry name" value="SARCOSINE DEHYDROGENASE-RELATED"/>
    <property type="match status" value="1"/>
</dbReference>
<dbReference type="SUPFAM" id="SSF54373">
    <property type="entry name" value="FAD-linked reductases, C-terminal domain"/>
    <property type="match status" value="1"/>
</dbReference>
<evidence type="ECO:0000313" key="10">
    <source>
        <dbReference type="Proteomes" id="UP000886689"/>
    </source>
</evidence>
<name>A0A9D7K326_9PROT</name>
<protein>
    <recommendedName>
        <fullName evidence="7">D-amino acid dehydrogenase</fullName>
        <ecNumber evidence="7">1.4.99.-</ecNumber>
    </recommendedName>
</protein>
<evidence type="ECO:0000256" key="3">
    <source>
        <dbReference type="ARBA" id="ARBA00022630"/>
    </source>
</evidence>
<dbReference type="Proteomes" id="UP000886689">
    <property type="component" value="Unassembled WGS sequence"/>
</dbReference>
<keyword evidence="4 7" id="KW-0274">FAD</keyword>
<evidence type="ECO:0000259" key="8">
    <source>
        <dbReference type="Pfam" id="PF01266"/>
    </source>
</evidence>
<dbReference type="Gene3D" id="3.50.50.60">
    <property type="entry name" value="FAD/NAD(P)-binding domain"/>
    <property type="match status" value="2"/>
</dbReference>